<dbReference type="EMBL" id="VBRY01000007">
    <property type="protein sequence ID" value="TLS67008.1"/>
    <property type="molecule type" value="Genomic_DNA"/>
</dbReference>
<dbReference type="AlphaFoldDB" id="A0A5R9GMX4"/>
<dbReference type="InterPro" id="IPR038186">
    <property type="entry name" value="CHAD_dom_sf"/>
</dbReference>
<dbReference type="RefSeq" id="WP_138239399.1">
    <property type="nucleotide sequence ID" value="NZ_VBRY01000007.1"/>
</dbReference>
<dbReference type="PROSITE" id="PS51708">
    <property type="entry name" value="CHAD"/>
    <property type="match status" value="1"/>
</dbReference>
<gene>
    <name evidence="2" type="ORF">FEF65_08640</name>
</gene>
<reference evidence="2 3" key="1">
    <citation type="journal article" date="2019" name="Appl. Environ. Microbiol.">
        <title>Environmental Evidence and Genomic Insight of Iron-oxidizing Bacteria Preference Towards More Corrosion Resistant Stainless Steel at Higher Salinities.</title>
        <authorList>
            <person name="Garrison C.E."/>
            <person name="Price K.A."/>
            <person name="Field E.K."/>
        </authorList>
    </citation>
    <scope>NUCLEOTIDE SEQUENCE [LARGE SCALE GENOMIC DNA]</scope>
    <source>
        <strain evidence="2 3">P3</strain>
    </source>
</reference>
<proteinExistence type="predicted"/>
<sequence>MKCHRYHGRQASLPDPQLPWRQYASLYLRVLLMQADHAFYRLSIRGKNHALHDFRVAVRQLHTWFSMPSFVGEPDAKLLKKLKGCLKHTNRARDTVVHNRWLKKHGYHYRFRHHGDIAPAGWPKLRRRIRSAIDALGAGHSDADSSFATYAAIVRRLWLHSFILRLAAVHGADDAAIHRCRILAKRLRYLLEPLARSDRRLEQQVLALKRFQDHAGQLHDLAQLRMRLPSLPGVDDVIGQETAALFESFELRYLQVAGRLPDDVAWL</sequence>
<name>A0A5R9GMX4_9PROT</name>
<evidence type="ECO:0000313" key="3">
    <source>
        <dbReference type="Proteomes" id="UP000306585"/>
    </source>
</evidence>
<protein>
    <submittedName>
        <fullName evidence="2">CHAD domain-containing protein</fullName>
    </submittedName>
</protein>
<dbReference type="Gene3D" id="1.40.20.10">
    <property type="entry name" value="CHAD domain"/>
    <property type="match status" value="1"/>
</dbReference>
<dbReference type="Proteomes" id="UP000306585">
    <property type="component" value="Unassembled WGS sequence"/>
</dbReference>
<evidence type="ECO:0000259" key="1">
    <source>
        <dbReference type="PROSITE" id="PS51708"/>
    </source>
</evidence>
<accession>A0A5R9GMX4</accession>
<keyword evidence="3" id="KW-1185">Reference proteome</keyword>
<dbReference type="InterPro" id="IPR007899">
    <property type="entry name" value="CHAD_dom"/>
</dbReference>
<dbReference type="Pfam" id="PF05235">
    <property type="entry name" value="CHAD"/>
    <property type="match status" value="1"/>
</dbReference>
<evidence type="ECO:0000313" key="2">
    <source>
        <dbReference type="EMBL" id="TLS67008.1"/>
    </source>
</evidence>
<comment type="caution">
    <text evidence="2">The sequence shown here is derived from an EMBL/GenBank/DDBJ whole genome shotgun (WGS) entry which is preliminary data.</text>
</comment>
<feature type="domain" description="CHAD" evidence="1">
    <location>
        <begin position="17"/>
        <end position="267"/>
    </location>
</feature>
<organism evidence="2 3">
    <name type="scientific">Mariprofundus erugo</name>
    <dbReference type="NCBI Taxonomy" id="2528639"/>
    <lineage>
        <taxon>Bacteria</taxon>
        <taxon>Pseudomonadati</taxon>
        <taxon>Pseudomonadota</taxon>
        <taxon>Candidatius Mariprofundia</taxon>
        <taxon>Mariprofundales</taxon>
        <taxon>Mariprofundaceae</taxon>
        <taxon>Mariprofundus</taxon>
    </lineage>
</organism>
<dbReference type="SMART" id="SM00880">
    <property type="entry name" value="CHAD"/>
    <property type="match status" value="1"/>
</dbReference>